<dbReference type="Gene3D" id="3.40.50.300">
    <property type="entry name" value="P-loop containing nucleotide triphosphate hydrolases"/>
    <property type="match status" value="2"/>
</dbReference>
<dbReference type="Pfam" id="PF13087">
    <property type="entry name" value="AAA_12"/>
    <property type="match status" value="1"/>
</dbReference>
<dbReference type="InterPro" id="IPR041677">
    <property type="entry name" value="DNA2/NAM7_AAA_11"/>
</dbReference>
<dbReference type="Proteomes" id="UP000231358">
    <property type="component" value="Unassembled WGS sequence"/>
</dbReference>
<evidence type="ECO:0000259" key="4">
    <source>
        <dbReference type="Pfam" id="PF13087"/>
    </source>
</evidence>
<evidence type="ECO:0000256" key="1">
    <source>
        <dbReference type="ARBA" id="ARBA00022806"/>
    </source>
</evidence>
<feature type="region of interest" description="Disordered" evidence="2">
    <location>
        <begin position="1"/>
        <end position="59"/>
    </location>
</feature>
<evidence type="ECO:0000259" key="3">
    <source>
        <dbReference type="Pfam" id="PF13086"/>
    </source>
</evidence>
<dbReference type="SUPFAM" id="SSF52540">
    <property type="entry name" value="P-loop containing nucleoside triphosphate hydrolases"/>
    <property type="match status" value="1"/>
</dbReference>
<keyword evidence="6" id="KW-1185">Reference proteome</keyword>
<dbReference type="AlphaFoldDB" id="A0A2G7G342"/>
<feature type="region of interest" description="Disordered" evidence="2">
    <location>
        <begin position="943"/>
        <end position="980"/>
    </location>
</feature>
<evidence type="ECO:0008006" key="7">
    <source>
        <dbReference type="Google" id="ProtNLM"/>
    </source>
</evidence>
<dbReference type="GO" id="GO:0004386">
    <property type="term" value="F:helicase activity"/>
    <property type="evidence" value="ECO:0007669"/>
    <property type="project" value="InterPro"/>
</dbReference>
<feature type="domain" description="DNA2/NAM7 helicase-like C-terminal" evidence="4">
    <location>
        <begin position="687"/>
        <end position="899"/>
    </location>
</feature>
<keyword evidence="1" id="KW-0067">ATP-binding</keyword>
<feature type="compositionally biased region" description="Polar residues" evidence="2">
    <location>
        <begin position="30"/>
        <end position="42"/>
    </location>
</feature>
<dbReference type="InterPro" id="IPR045055">
    <property type="entry name" value="DNA2/NAM7-like"/>
</dbReference>
<dbReference type="CDD" id="cd18808">
    <property type="entry name" value="SF1_C_Upf1"/>
    <property type="match status" value="1"/>
</dbReference>
<gene>
    <name evidence="5" type="ORF">AARAC_002078</name>
</gene>
<evidence type="ECO:0000313" key="6">
    <source>
        <dbReference type="Proteomes" id="UP000231358"/>
    </source>
</evidence>
<dbReference type="STRING" id="656916.A0A2G7G342"/>
<accession>A0A2G7G342</accession>
<dbReference type="InterPro" id="IPR047187">
    <property type="entry name" value="SF1_C_Upf1"/>
</dbReference>
<dbReference type="PANTHER" id="PTHR10887">
    <property type="entry name" value="DNA2/NAM7 HELICASE FAMILY"/>
    <property type="match status" value="1"/>
</dbReference>
<dbReference type="InterPro" id="IPR027417">
    <property type="entry name" value="P-loop_NTPase"/>
</dbReference>
<keyword evidence="1" id="KW-0547">Nucleotide-binding</keyword>
<keyword evidence="1" id="KW-0347">Helicase</keyword>
<sequence>MTKLSPEAPEWDIGGPRLDHKSELRGNDVSARSSHTEQNFTFQEHFPVKQTEDADEDQEVEYQDPCYIDIEFDTTGGVSHGLLDSCVAGFNDQAQRIFAYFRVMTRQYSEDMRHVKFRVDVAPEHVKNMEGLVGALQELASGLPQCPSYDPYRSHGKDIRIIYGQQMPRALVYQDWGSDIVKFRPVSYFQDADDYLVKLAYGATLEWRRPYEQIRRIQEIPSMVTLRKIGPAIVAVVRLDKDFLKDEILPFEMQGSEVILPENTDAQVTIRVPQKSGPSILYGTRLGKLFKGDTDTCITYAGFIKFDINEAPVKRQINAMVKLHSNENGVARWLPLLLNQEPNSLPDVDLLRDIDQNTITSALKHLLSLKDWNAQQKTAFRSLRMTKGGCSILEGFPGCGKTTVLAATAIFLYRCGFNILLVGASNAAVDALVDSLVALEPIQYVRIRRGEVEKRSRMTANAREPASDEGNAEVEQHVALISLLQALKSSQSRKIEGDAQYSLLTHINRRCSEAIAKNESHMINVAQGAKKMDTTMPGGESTESSEHDVRNAFSVVNEYLSQPKDPRPDPSSTDEFKKWLDRQSIFKKCYDTVADLVVKNTSIVACTNNLAGSHIVRRNFGANGKPIIVIADEDGQALEPDVIIPLVSLDMAQLVVGTIRGGDSHQLPPLAITASEVPGYNEFGAQLARSFFDRLRRARFPVTTVSQQCRMCPQLRKFPSEFTYFGRMIDDPSVASIIINSELADALLTWIRTKEPGAKFNNGLELIGLNVSNGQTMVNDRNHSRSNAENVSVVMDLVEFLINQNVLSNVTCSIITTYSEQKKSYITKMLELSEKLNIIWQDMVDVMSVDRMQGHEKDMIILDWVVDSGTKSDLGFASDNRRANVAITRARTCLIVVANGRIIDNDRLSEVKPMEVPPEILVHWQYLLNNRLIVDCPAELPTVDNNDRDENECPGPAELATVDGNDQEKESPYPMGPPNW</sequence>
<proteinExistence type="predicted"/>
<reference evidence="5 6" key="1">
    <citation type="submission" date="2017-05" db="EMBL/GenBank/DDBJ databases">
        <title>Genome sequence for an aflatoxigenic pathogen of Argentinian peanut, Aspergillus arachidicola.</title>
        <authorList>
            <person name="Moore G."/>
            <person name="Beltz S.B."/>
            <person name="Mack B.M."/>
        </authorList>
    </citation>
    <scope>NUCLEOTIDE SEQUENCE [LARGE SCALE GENOMIC DNA]</scope>
    <source>
        <strain evidence="5 6">CBS 117610</strain>
    </source>
</reference>
<protein>
    <recommendedName>
        <fullName evidence="7">DNA2/NAM7 helicase-like C-terminal domain-containing protein</fullName>
    </recommendedName>
</protein>
<evidence type="ECO:0000313" key="5">
    <source>
        <dbReference type="EMBL" id="PIG86521.1"/>
    </source>
</evidence>
<keyword evidence="1" id="KW-0378">Hydrolase</keyword>
<name>A0A2G7G342_9EURO</name>
<dbReference type="InterPro" id="IPR041679">
    <property type="entry name" value="DNA2/NAM7-like_C"/>
</dbReference>
<comment type="caution">
    <text evidence="5">The sequence shown here is derived from an EMBL/GenBank/DDBJ whole genome shotgun (WGS) entry which is preliminary data.</text>
</comment>
<dbReference type="Pfam" id="PF13086">
    <property type="entry name" value="AAA_11"/>
    <property type="match status" value="1"/>
</dbReference>
<feature type="compositionally biased region" description="Basic and acidic residues" evidence="2">
    <location>
        <begin position="17"/>
        <end position="26"/>
    </location>
</feature>
<dbReference type="PANTHER" id="PTHR10887:SF495">
    <property type="entry name" value="HELICASE SENATAXIN ISOFORM X1-RELATED"/>
    <property type="match status" value="1"/>
</dbReference>
<organism evidence="5 6">
    <name type="scientific">Aspergillus arachidicola</name>
    <dbReference type="NCBI Taxonomy" id="656916"/>
    <lineage>
        <taxon>Eukaryota</taxon>
        <taxon>Fungi</taxon>
        <taxon>Dikarya</taxon>
        <taxon>Ascomycota</taxon>
        <taxon>Pezizomycotina</taxon>
        <taxon>Eurotiomycetes</taxon>
        <taxon>Eurotiomycetidae</taxon>
        <taxon>Eurotiales</taxon>
        <taxon>Aspergillaceae</taxon>
        <taxon>Aspergillus</taxon>
        <taxon>Aspergillus subgen. Circumdati</taxon>
    </lineage>
</organism>
<evidence type="ECO:0000256" key="2">
    <source>
        <dbReference type="SAM" id="MobiDB-lite"/>
    </source>
</evidence>
<feature type="domain" description="DNA2/NAM7 helicase helicase" evidence="3">
    <location>
        <begin position="372"/>
        <end position="672"/>
    </location>
</feature>
<dbReference type="EMBL" id="NEXV01000244">
    <property type="protein sequence ID" value="PIG86521.1"/>
    <property type="molecule type" value="Genomic_DNA"/>
</dbReference>